<evidence type="ECO:0000256" key="1">
    <source>
        <dbReference type="ARBA" id="ARBA00004340"/>
    </source>
</evidence>
<reference evidence="10" key="1">
    <citation type="submission" date="2017-03" db="EMBL/GenBank/DDBJ databases">
        <title>Phytopthora megakarya and P. palmivora, two closely related causual agents of cacao black pod achieved similar genome size and gene model numbers by different mechanisms.</title>
        <authorList>
            <person name="Ali S."/>
            <person name="Shao J."/>
            <person name="Larry D.J."/>
            <person name="Kronmiller B."/>
            <person name="Shen D."/>
            <person name="Strem M.D."/>
            <person name="Melnick R.L."/>
            <person name="Guiltinan M.J."/>
            <person name="Tyler B.M."/>
            <person name="Meinhardt L.W."/>
            <person name="Bailey B.A."/>
        </authorList>
    </citation>
    <scope>NUCLEOTIDE SEQUENCE [LARGE SCALE GENOMIC DNA]</scope>
    <source>
        <strain evidence="10">zdho120</strain>
    </source>
</reference>
<evidence type="ECO:0000259" key="8">
    <source>
        <dbReference type="Pfam" id="PF22748"/>
    </source>
</evidence>
<comment type="caution">
    <text evidence="9">The sequence shown here is derived from an EMBL/GenBank/DDBJ whole genome shotgun (WGS) entry which is preliminary data.</text>
</comment>
<dbReference type="OrthoDB" id="127322at2759"/>
<evidence type="ECO:0000256" key="7">
    <source>
        <dbReference type="SAM" id="SignalP"/>
    </source>
</evidence>
<evidence type="ECO:0000313" key="10">
    <source>
        <dbReference type="Proteomes" id="UP000198211"/>
    </source>
</evidence>
<feature type="domain" description="RxLR effector PexRD54 WY" evidence="8">
    <location>
        <begin position="94"/>
        <end position="132"/>
    </location>
</feature>
<dbReference type="Pfam" id="PF22748">
    <property type="entry name" value="PexRD54_WY"/>
    <property type="match status" value="2"/>
</dbReference>
<evidence type="ECO:0000256" key="3">
    <source>
        <dbReference type="ARBA" id="ARBA00010400"/>
    </source>
</evidence>
<comment type="subcellular location">
    <subcellularLocation>
        <location evidence="1">Host cell</location>
    </subcellularLocation>
    <subcellularLocation>
        <location evidence="2">Secreted</location>
    </subcellularLocation>
</comment>
<name>A0A225VTA8_9STRA</name>
<protein>
    <submittedName>
        <fullName evidence="9">RxLR effector protein</fullName>
    </submittedName>
</protein>
<comment type="similarity">
    <text evidence="3">Belongs to the RxLR effector family.</text>
</comment>
<feature type="signal peptide" evidence="7">
    <location>
        <begin position="1"/>
        <end position="18"/>
    </location>
</feature>
<dbReference type="GO" id="GO:0043657">
    <property type="term" value="C:host cell"/>
    <property type="evidence" value="ECO:0007669"/>
    <property type="project" value="UniProtKB-SubCell"/>
</dbReference>
<evidence type="ECO:0000256" key="2">
    <source>
        <dbReference type="ARBA" id="ARBA00004613"/>
    </source>
</evidence>
<dbReference type="AlphaFoldDB" id="A0A225VTA8"/>
<keyword evidence="4" id="KW-0964">Secreted</keyword>
<keyword evidence="10" id="KW-1185">Reference proteome</keyword>
<dbReference type="Proteomes" id="UP000198211">
    <property type="component" value="Unassembled WGS sequence"/>
</dbReference>
<dbReference type="InterPro" id="IPR054463">
    <property type="entry name" value="PexRD54_WY"/>
</dbReference>
<accession>A0A225VTA8</accession>
<keyword evidence="6" id="KW-0843">Virulence</keyword>
<proteinExistence type="inferred from homology"/>
<dbReference type="GO" id="GO:0005576">
    <property type="term" value="C:extracellular region"/>
    <property type="evidence" value="ECO:0007669"/>
    <property type="project" value="UniProtKB-SubCell"/>
</dbReference>
<keyword evidence="5 7" id="KW-0732">Signal</keyword>
<evidence type="ECO:0000256" key="5">
    <source>
        <dbReference type="ARBA" id="ARBA00022729"/>
    </source>
</evidence>
<evidence type="ECO:0000256" key="4">
    <source>
        <dbReference type="ARBA" id="ARBA00022525"/>
    </source>
</evidence>
<feature type="domain" description="RxLR effector PexRD54 WY" evidence="8">
    <location>
        <begin position="182"/>
        <end position="222"/>
    </location>
</feature>
<evidence type="ECO:0000313" key="9">
    <source>
        <dbReference type="EMBL" id="OWZ08666.1"/>
    </source>
</evidence>
<dbReference type="EMBL" id="NBNE01003065">
    <property type="protein sequence ID" value="OWZ08666.1"/>
    <property type="molecule type" value="Genomic_DNA"/>
</dbReference>
<organism evidence="9 10">
    <name type="scientific">Phytophthora megakarya</name>
    <dbReference type="NCBI Taxonomy" id="4795"/>
    <lineage>
        <taxon>Eukaryota</taxon>
        <taxon>Sar</taxon>
        <taxon>Stramenopiles</taxon>
        <taxon>Oomycota</taxon>
        <taxon>Peronosporomycetes</taxon>
        <taxon>Peronosporales</taxon>
        <taxon>Peronosporaceae</taxon>
        <taxon>Phytophthora</taxon>
    </lineage>
</organism>
<evidence type="ECO:0000256" key="6">
    <source>
        <dbReference type="ARBA" id="ARBA00023026"/>
    </source>
</evidence>
<gene>
    <name evidence="9" type="ORF">PHMEG_00018750</name>
</gene>
<feature type="chain" id="PRO_5012262713" evidence="7">
    <location>
        <begin position="19"/>
        <end position="418"/>
    </location>
</feature>
<sequence length="418" mass="47935">MSPTLLVSLAFIVLVVLTGDDGCPTGTKLLQSNFPKITKFHATNNAGITVSRLLRRNSEDDKGPTEERAKDLLVPAFETLKSVLMSSKVTPEKLQEWLKNEKPADIVFKRLHLDKHTLRLFDTPLFAAWVNYADTLSIKFPEMSAISTLIRQYGDDALYKLIKEAKTSASTKTLATQLEMKQMQHWLATKKDPDELFRLFKLGMGVSNILEKPEFITWVKYVDDLNAKYPEEPTRIYTTVTKYINDEALFKITNAAKWSTKYKSIGIKVENDWLQAGIESHKIPYQALLDLGLGKSTHNLLELLWLNPPVFQTWIKYMNVFNTMYPEEKTTLMETFTKAFGDVKVTKMLHAGKDQEWWILATQLESVQLQMWLDSGKTTDDVFQLLKLDNKANTYIIRKKNTSQHVGLVYKCFYKGTP</sequence>